<protein>
    <submittedName>
        <fullName evidence="2">Uncharacterized protein</fullName>
    </submittedName>
</protein>
<dbReference type="EMBL" id="BLJP01000005">
    <property type="protein sequence ID" value="GFE93651.1"/>
    <property type="molecule type" value="Genomic_DNA"/>
</dbReference>
<evidence type="ECO:0000313" key="2">
    <source>
        <dbReference type="EMBL" id="GFE93651.1"/>
    </source>
</evidence>
<reference evidence="2 3" key="1">
    <citation type="journal article" date="2020" name="Cell Rep.">
        <title>Local necrotic cells trigger systemic immune activation via gut microbiome dysbiosis in Drosophila.</title>
        <authorList>
            <person name="Kosakamoto H."/>
            <person name="Yamauchi T."/>
            <person name="Akuzawa-Tokita Y."/>
            <person name="Nishimura K."/>
            <person name="Soga T."/>
            <person name="Murakami T."/>
            <person name="Mori H."/>
            <person name="Yamamoto K."/>
            <person name="Miyazaki R."/>
            <person name="Koto A."/>
            <person name="Miura M."/>
            <person name="Obata F."/>
        </authorList>
    </citation>
    <scope>NUCLEOTIDE SEQUENCE [LARGE SCALE GENOMIC DNA]</scope>
    <source>
        <strain evidence="2 3">Ai</strain>
    </source>
</reference>
<feature type="chain" id="PRO_5032931083" evidence="1">
    <location>
        <begin position="25"/>
        <end position="81"/>
    </location>
</feature>
<gene>
    <name evidence="2" type="ORF">DmAi_17100</name>
</gene>
<name>A0A6V8I800_9PROT</name>
<sequence>MKKLRILVFASMSLAGFMAFYTGASPKAEATVSLNSASDVASFLRTNEATHHNLIVTYPNGQKCVVIAGIPVECWTGKFEP</sequence>
<comment type="caution">
    <text evidence="2">The sequence shown here is derived from an EMBL/GenBank/DDBJ whole genome shotgun (WGS) entry which is preliminary data.</text>
</comment>
<keyword evidence="3" id="KW-1185">Reference proteome</keyword>
<organism evidence="2 3">
    <name type="scientific">Acetobacter persici</name>
    <dbReference type="NCBI Taxonomy" id="1076596"/>
    <lineage>
        <taxon>Bacteria</taxon>
        <taxon>Pseudomonadati</taxon>
        <taxon>Pseudomonadota</taxon>
        <taxon>Alphaproteobacteria</taxon>
        <taxon>Acetobacterales</taxon>
        <taxon>Acetobacteraceae</taxon>
        <taxon>Acetobacter</taxon>
    </lineage>
</organism>
<dbReference type="Proteomes" id="UP000548726">
    <property type="component" value="Unassembled WGS sequence"/>
</dbReference>
<dbReference type="RefSeq" id="WP_086654600.1">
    <property type="nucleotide sequence ID" value="NZ_BLJP01000005.1"/>
</dbReference>
<keyword evidence="1" id="KW-0732">Signal</keyword>
<evidence type="ECO:0000313" key="3">
    <source>
        <dbReference type="Proteomes" id="UP000548726"/>
    </source>
</evidence>
<dbReference type="AlphaFoldDB" id="A0A6V8I800"/>
<proteinExistence type="predicted"/>
<accession>A0A6V8I800</accession>
<feature type="signal peptide" evidence="1">
    <location>
        <begin position="1"/>
        <end position="24"/>
    </location>
</feature>
<evidence type="ECO:0000256" key="1">
    <source>
        <dbReference type="SAM" id="SignalP"/>
    </source>
</evidence>